<dbReference type="SMART" id="SM00962">
    <property type="entry name" value="SRP54"/>
    <property type="match status" value="1"/>
</dbReference>
<dbReference type="PROSITE" id="PS00300">
    <property type="entry name" value="SRP54"/>
    <property type="match status" value="1"/>
</dbReference>
<dbReference type="GO" id="GO:0003924">
    <property type="term" value="F:GTPase activity"/>
    <property type="evidence" value="ECO:0007669"/>
    <property type="project" value="InterPro"/>
</dbReference>
<dbReference type="CDD" id="cd18539">
    <property type="entry name" value="SRP_G"/>
    <property type="match status" value="1"/>
</dbReference>
<dbReference type="SMART" id="SM00382">
    <property type="entry name" value="AAA"/>
    <property type="match status" value="1"/>
</dbReference>
<evidence type="ECO:0000313" key="12">
    <source>
        <dbReference type="EMBL" id="SFV90274.1"/>
    </source>
</evidence>
<dbReference type="InterPro" id="IPR003593">
    <property type="entry name" value="AAA+_ATPase"/>
</dbReference>
<evidence type="ECO:0000256" key="3">
    <source>
        <dbReference type="ARBA" id="ARBA00022490"/>
    </source>
</evidence>
<dbReference type="PANTHER" id="PTHR11564:SF5">
    <property type="entry name" value="SIGNAL RECOGNITION PARTICLE SUBUNIT SRP54"/>
    <property type="match status" value="1"/>
</dbReference>
<dbReference type="SUPFAM" id="SSF47446">
    <property type="entry name" value="Signal peptide-binding domain"/>
    <property type="match status" value="1"/>
</dbReference>
<comment type="similarity">
    <text evidence="2">Belongs to the GTP-binding SRP family. SRP54 subfamily.</text>
</comment>
<dbReference type="NCBIfam" id="TIGR00959">
    <property type="entry name" value="ffh"/>
    <property type="match status" value="1"/>
</dbReference>
<dbReference type="Gene3D" id="1.10.260.30">
    <property type="entry name" value="Signal recognition particle, SRP54 subunit, M-domain"/>
    <property type="match status" value="1"/>
</dbReference>
<evidence type="ECO:0000256" key="9">
    <source>
        <dbReference type="ARBA" id="ARBA00023274"/>
    </source>
</evidence>
<evidence type="ECO:0000256" key="5">
    <source>
        <dbReference type="ARBA" id="ARBA00022801"/>
    </source>
</evidence>
<organism evidence="12">
    <name type="scientific">hydrothermal vent metagenome</name>
    <dbReference type="NCBI Taxonomy" id="652676"/>
    <lineage>
        <taxon>unclassified sequences</taxon>
        <taxon>metagenomes</taxon>
        <taxon>ecological metagenomes</taxon>
    </lineage>
</organism>
<gene>
    <name evidence="12" type="ORF">MNB_SV-4-1112</name>
</gene>
<dbReference type="InterPro" id="IPR042101">
    <property type="entry name" value="SRP54_N_sf"/>
</dbReference>
<dbReference type="PANTHER" id="PTHR11564">
    <property type="entry name" value="SIGNAL RECOGNITION PARTICLE 54K PROTEIN SRP54"/>
    <property type="match status" value="1"/>
</dbReference>
<evidence type="ECO:0000256" key="6">
    <source>
        <dbReference type="ARBA" id="ARBA00022884"/>
    </source>
</evidence>
<dbReference type="Gene3D" id="1.20.120.140">
    <property type="entry name" value="Signal recognition particle SRP54, nucleotide-binding domain"/>
    <property type="match status" value="1"/>
</dbReference>
<dbReference type="SMART" id="SM00963">
    <property type="entry name" value="SRP54_N"/>
    <property type="match status" value="1"/>
</dbReference>
<dbReference type="EMBL" id="FPIB01000012">
    <property type="protein sequence ID" value="SFV90274.1"/>
    <property type="molecule type" value="Genomic_DNA"/>
</dbReference>
<evidence type="ECO:0000256" key="10">
    <source>
        <dbReference type="ARBA" id="ARBA00035672"/>
    </source>
</evidence>
<proteinExistence type="inferred from homology"/>
<dbReference type="EC" id="3.6.5.4" evidence="10"/>
<protein>
    <recommendedName>
        <fullName evidence="10">signal-recognition-particle GTPase</fullName>
        <ecNumber evidence="10">3.6.5.4</ecNumber>
    </recommendedName>
</protein>
<dbReference type="InterPro" id="IPR004780">
    <property type="entry name" value="SRP"/>
</dbReference>
<dbReference type="Gene3D" id="3.40.50.300">
    <property type="entry name" value="P-loop containing nucleotide triphosphate hydrolases"/>
    <property type="match status" value="1"/>
</dbReference>
<dbReference type="GO" id="GO:0005786">
    <property type="term" value="C:signal recognition particle, endoplasmic reticulum targeting"/>
    <property type="evidence" value="ECO:0007669"/>
    <property type="project" value="UniProtKB-KW"/>
</dbReference>
<dbReference type="Pfam" id="PF02978">
    <property type="entry name" value="SRP_SPB"/>
    <property type="match status" value="1"/>
</dbReference>
<dbReference type="InterPro" id="IPR022941">
    <property type="entry name" value="SRP54"/>
</dbReference>
<evidence type="ECO:0000256" key="7">
    <source>
        <dbReference type="ARBA" id="ARBA00023134"/>
    </source>
</evidence>
<accession>A0A1W1E8J2</accession>
<keyword evidence="3" id="KW-0963">Cytoplasm</keyword>
<keyword evidence="7" id="KW-0342">GTP-binding</keyword>
<dbReference type="Pfam" id="PF00448">
    <property type="entry name" value="SRP54"/>
    <property type="match status" value="1"/>
</dbReference>
<keyword evidence="6" id="KW-0694">RNA-binding</keyword>
<evidence type="ECO:0000256" key="4">
    <source>
        <dbReference type="ARBA" id="ARBA00022741"/>
    </source>
</evidence>
<dbReference type="GO" id="GO:0008312">
    <property type="term" value="F:7S RNA binding"/>
    <property type="evidence" value="ECO:0007669"/>
    <property type="project" value="InterPro"/>
</dbReference>
<comment type="subcellular location">
    <subcellularLocation>
        <location evidence="1">Cytoplasm</location>
    </subcellularLocation>
</comment>
<reference evidence="12" key="1">
    <citation type="submission" date="2016-10" db="EMBL/GenBank/DDBJ databases">
        <authorList>
            <person name="de Groot N.N."/>
        </authorList>
    </citation>
    <scope>NUCLEOTIDE SEQUENCE</scope>
</reference>
<dbReference type="InterPro" id="IPR036225">
    <property type="entry name" value="SRP/SRP_N"/>
</dbReference>
<dbReference type="InterPro" id="IPR000897">
    <property type="entry name" value="SRP54_GTPase_dom"/>
</dbReference>
<keyword evidence="8" id="KW-0733">Signal recognition particle</keyword>
<dbReference type="InterPro" id="IPR013822">
    <property type="entry name" value="Signal_recog_particl_SRP54_hlx"/>
</dbReference>
<evidence type="ECO:0000259" key="11">
    <source>
        <dbReference type="PROSITE" id="PS00300"/>
    </source>
</evidence>
<sequence length="452" mass="49715">MFDTLTDSFKNAIGKIRFHDDEKALKKATTELKKSLLKADVHHKVVKDLITSVERETKQHGVGKDNFLRALQNKLTDILTIEGAPKGFTFASKPPTVVLMIGLQGSGKTTTTGKLAYFLKEQKKKKVLVVAADLQRLAAVEQLCQITSQIEVDLVADEDAKPEEIVKRGLEKAEKELYDVVLIDTAGRLAIDEELMEELARIKEVAQPDELFYVADAMTGQDAVRTAQTFKEKIGITGVILTKFDGDSKGGVALGLTQQVGVPLRFIGAGEKMPDLEQFISDRIVSRLMGAGDVESLAEKAAAAIDPKEAKRMTQKIKKGQFNFNDFLDQMEQMKKLGSMKSLMSMIPGMGNMAKQLGDIDLENSEEIRIIKAMVASMTPKERENPDLLNNTRKRRIAAGAGLDQAKVNRVLKQFKSAAKMAKKLSGKGGMKQMQDLMKQMQGGGGFPGMPR</sequence>
<dbReference type="GO" id="GO:0006614">
    <property type="term" value="P:SRP-dependent cotranslational protein targeting to membrane"/>
    <property type="evidence" value="ECO:0007669"/>
    <property type="project" value="InterPro"/>
</dbReference>
<dbReference type="InterPro" id="IPR004125">
    <property type="entry name" value="Signal_recog_particle_SRP54_M"/>
</dbReference>
<dbReference type="InterPro" id="IPR036891">
    <property type="entry name" value="Signal_recog_part_SRP54_M_sf"/>
</dbReference>
<evidence type="ECO:0000256" key="8">
    <source>
        <dbReference type="ARBA" id="ARBA00023135"/>
    </source>
</evidence>
<evidence type="ECO:0000256" key="2">
    <source>
        <dbReference type="ARBA" id="ARBA00005450"/>
    </source>
</evidence>
<name>A0A1W1E8J2_9ZZZZ</name>
<feature type="domain" description="SRP54-type proteins GTP-binding" evidence="11">
    <location>
        <begin position="263"/>
        <end position="276"/>
    </location>
</feature>
<dbReference type="SUPFAM" id="SSF52540">
    <property type="entry name" value="P-loop containing nucleoside triphosphate hydrolases"/>
    <property type="match status" value="1"/>
</dbReference>
<dbReference type="AlphaFoldDB" id="A0A1W1E8J2"/>
<evidence type="ECO:0000256" key="1">
    <source>
        <dbReference type="ARBA" id="ARBA00004496"/>
    </source>
</evidence>
<dbReference type="HAMAP" id="MF_00306">
    <property type="entry name" value="SRP54"/>
    <property type="match status" value="1"/>
</dbReference>
<keyword evidence="9" id="KW-0687">Ribonucleoprotein</keyword>
<keyword evidence="4" id="KW-0547">Nucleotide-binding</keyword>
<dbReference type="SUPFAM" id="SSF47364">
    <property type="entry name" value="Domain of the SRP/SRP receptor G-proteins"/>
    <property type="match status" value="1"/>
</dbReference>
<keyword evidence="5" id="KW-0378">Hydrolase</keyword>
<dbReference type="Pfam" id="PF02881">
    <property type="entry name" value="SRP54_N"/>
    <property type="match status" value="1"/>
</dbReference>
<dbReference type="GO" id="GO:0005525">
    <property type="term" value="F:GTP binding"/>
    <property type="evidence" value="ECO:0007669"/>
    <property type="project" value="UniProtKB-KW"/>
</dbReference>
<dbReference type="InterPro" id="IPR027417">
    <property type="entry name" value="P-loop_NTPase"/>
</dbReference>